<dbReference type="Pfam" id="PF00149">
    <property type="entry name" value="Metallophos"/>
    <property type="match status" value="1"/>
</dbReference>
<protein>
    <recommendedName>
        <fullName evidence="3 7">Nuclease SbcCD subunit D</fullName>
    </recommendedName>
</protein>
<dbReference type="GO" id="GO:0004519">
    <property type="term" value="F:endonuclease activity"/>
    <property type="evidence" value="ECO:0007669"/>
    <property type="project" value="UniProtKB-KW"/>
</dbReference>
<dbReference type="KEGG" id="slr:L21SP2_2152"/>
<keyword evidence="7" id="KW-0255">Endonuclease</keyword>
<organism evidence="11 12">
    <name type="scientific">Salinispira pacifica</name>
    <dbReference type="NCBI Taxonomy" id="1307761"/>
    <lineage>
        <taxon>Bacteria</taxon>
        <taxon>Pseudomonadati</taxon>
        <taxon>Spirochaetota</taxon>
        <taxon>Spirochaetia</taxon>
        <taxon>Spirochaetales</taxon>
        <taxon>Spirochaetaceae</taxon>
        <taxon>Salinispira</taxon>
    </lineage>
</organism>
<keyword evidence="6 7" id="KW-0269">Exonuclease</keyword>
<dbReference type="GO" id="GO:0006310">
    <property type="term" value="P:DNA recombination"/>
    <property type="evidence" value="ECO:0007669"/>
    <property type="project" value="UniProtKB-KW"/>
</dbReference>
<feature type="domain" description="Calcineurin-like phosphoesterase" evidence="9">
    <location>
        <begin position="1"/>
        <end position="210"/>
    </location>
</feature>
<keyword evidence="7" id="KW-0233">DNA recombination</keyword>
<dbReference type="SUPFAM" id="SSF56300">
    <property type="entry name" value="Metallo-dependent phosphatases"/>
    <property type="match status" value="1"/>
</dbReference>
<evidence type="ECO:0000313" key="12">
    <source>
        <dbReference type="Proteomes" id="UP000018680"/>
    </source>
</evidence>
<dbReference type="InterPro" id="IPR029052">
    <property type="entry name" value="Metallo-depent_PP-like"/>
</dbReference>
<evidence type="ECO:0000256" key="4">
    <source>
        <dbReference type="ARBA" id="ARBA00022722"/>
    </source>
</evidence>
<evidence type="ECO:0000256" key="7">
    <source>
        <dbReference type="RuleBase" id="RU363069"/>
    </source>
</evidence>
<keyword evidence="5 7" id="KW-0378">Hydrolase</keyword>
<dbReference type="HOGENOM" id="CLU_038045_0_1_12"/>
<proteinExistence type="inferred from homology"/>
<evidence type="ECO:0000256" key="8">
    <source>
        <dbReference type="SAM" id="MobiDB-lite"/>
    </source>
</evidence>
<evidence type="ECO:0000259" key="9">
    <source>
        <dbReference type="Pfam" id="PF00149"/>
    </source>
</evidence>
<dbReference type="CDD" id="cd00840">
    <property type="entry name" value="MPP_Mre11_N"/>
    <property type="match status" value="1"/>
</dbReference>
<gene>
    <name evidence="7" type="primary">sbcD</name>
    <name evidence="11" type="ORF">L21SP2_2152</name>
</gene>
<dbReference type="InterPro" id="IPR050535">
    <property type="entry name" value="DNA_Repair-Maintenance_Comp"/>
</dbReference>
<comment type="subunit">
    <text evidence="2 7">Heterodimer of SbcC and SbcD.</text>
</comment>
<evidence type="ECO:0000256" key="2">
    <source>
        <dbReference type="ARBA" id="ARBA00011322"/>
    </source>
</evidence>
<feature type="region of interest" description="Disordered" evidence="8">
    <location>
        <begin position="317"/>
        <end position="345"/>
    </location>
</feature>
<evidence type="ECO:0000313" key="11">
    <source>
        <dbReference type="EMBL" id="AHC15519.1"/>
    </source>
</evidence>
<dbReference type="InterPro" id="IPR026843">
    <property type="entry name" value="SbcD_C"/>
</dbReference>
<dbReference type="Gene3D" id="3.60.21.10">
    <property type="match status" value="1"/>
</dbReference>
<evidence type="ECO:0000256" key="1">
    <source>
        <dbReference type="ARBA" id="ARBA00010555"/>
    </source>
</evidence>
<dbReference type="EMBL" id="CP006939">
    <property type="protein sequence ID" value="AHC15519.1"/>
    <property type="molecule type" value="Genomic_DNA"/>
</dbReference>
<dbReference type="GO" id="GO:0006260">
    <property type="term" value="P:DNA replication"/>
    <property type="evidence" value="ECO:0007669"/>
    <property type="project" value="UniProtKB-KW"/>
</dbReference>
<feature type="domain" description="Nuclease SbcCD subunit D C-terminal" evidence="10">
    <location>
        <begin position="257"/>
        <end position="357"/>
    </location>
</feature>
<comment type="similarity">
    <text evidence="1 7">Belongs to the SbcD family.</text>
</comment>
<keyword evidence="7" id="KW-0235">DNA replication</keyword>
<keyword evidence="12" id="KW-1185">Reference proteome</keyword>
<dbReference type="InterPro" id="IPR041796">
    <property type="entry name" value="Mre11_N"/>
</dbReference>
<dbReference type="PANTHER" id="PTHR30337:SF0">
    <property type="entry name" value="NUCLEASE SBCCD SUBUNIT D"/>
    <property type="match status" value="1"/>
</dbReference>
<dbReference type="OrthoDB" id="9773856at2"/>
<dbReference type="eggNOG" id="COG0420">
    <property type="taxonomic scope" value="Bacteria"/>
</dbReference>
<dbReference type="Pfam" id="PF12320">
    <property type="entry name" value="SbcD_C"/>
    <property type="match status" value="1"/>
</dbReference>
<dbReference type="InterPro" id="IPR004593">
    <property type="entry name" value="SbcD"/>
</dbReference>
<name>V5WJ12_9SPIO</name>
<dbReference type="STRING" id="1307761.L21SP2_2152"/>
<evidence type="ECO:0000256" key="3">
    <source>
        <dbReference type="ARBA" id="ARBA00013365"/>
    </source>
</evidence>
<sequence>MKILHTADWHLGKILHDHSLLEHQEAILKKILDLGSDGSYDAMIIAGDIYDRSIPPGEAMALMSRFLRDFRRRCATPVLIIAGNHDSRSRLAYLAELLEDKDIHIRSSDADIHVPVIIGNAHFWLIPFLDPDISPADEDGLNAHERPLQRAVERIQAVMDRSKLNIAVAHCFTTGGESSDSERVFVGGSGEVSAELFHMFDYTALGHLHRSQFPGPGIAYSGSPLKYSFSESDDAKCVLSADVEKAGVNISPIALTPPRDLRRLTGSLKDLLENPEFKDAENDYVEIELDYIPPGLNPLEHLRQRFPHLFSIRKALPSSMHSPGPGGEVPGDTADGLTGGESELRGRDIQSDFASFYSRLHPDSPEIPAGKLEIFHSELQALRNEKGDE</sequence>
<dbReference type="PATRIC" id="fig|1307761.3.peg.2146"/>
<comment type="function">
    <text evidence="7">SbcCD cleaves DNA hairpin structures. These structures can inhibit DNA replication and are intermediates in certain DNA recombination reactions. The complex acts as a 3'-&gt;5' double strand exonuclease that can open hairpins. It also has a 5' single-strand endonuclease activity.</text>
</comment>
<dbReference type="PANTHER" id="PTHR30337">
    <property type="entry name" value="COMPONENT OF ATP-DEPENDENT DSDNA EXONUCLEASE"/>
    <property type="match status" value="1"/>
</dbReference>
<dbReference type="GO" id="GO:0008408">
    <property type="term" value="F:3'-5' exonuclease activity"/>
    <property type="evidence" value="ECO:0007669"/>
    <property type="project" value="InterPro"/>
</dbReference>
<dbReference type="InterPro" id="IPR004843">
    <property type="entry name" value="Calcineurin-like_PHP"/>
</dbReference>
<dbReference type="RefSeq" id="WP_024268423.1">
    <property type="nucleotide sequence ID" value="NC_023035.1"/>
</dbReference>
<accession>V5WJ12</accession>
<evidence type="ECO:0000256" key="5">
    <source>
        <dbReference type="ARBA" id="ARBA00022801"/>
    </source>
</evidence>
<dbReference type="Proteomes" id="UP000018680">
    <property type="component" value="Chromosome"/>
</dbReference>
<evidence type="ECO:0000259" key="10">
    <source>
        <dbReference type="Pfam" id="PF12320"/>
    </source>
</evidence>
<dbReference type="AlphaFoldDB" id="V5WJ12"/>
<dbReference type="NCBIfam" id="TIGR00619">
    <property type="entry name" value="sbcd"/>
    <property type="match status" value="1"/>
</dbReference>
<evidence type="ECO:0000256" key="6">
    <source>
        <dbReference type="ARBA" id="ARBA00022839"/>
    </source>
</evidence>
<reference evidence="11 12" key="1">
    <citation type="journal article" date="2015" name="Stand. Genomic Sci.">
        <title>Complete genome sequence and description of Salinispira pacifica gen. nov., sp. nov., a novel spirochaete isolated form a hypersaline microbial mat.</title>
        <authorList>
            <person name="Ben Hania W."/>
            <person name="Joseph M."/>
            <person name="Schumann P."/>
            <person name="Bunk B."/>
            <person name="Fiebig A."/>
            <person name="Sproer C."/>
            <person name="Klenk H.P."/>
            <person name="Fardeau M.L."/>
            <person name="Spring S."/>
        </authorList>
    </citation>
    <scope>NUCLEOTIDE SEQUENCE [LARGE SCALE GENOMIC DNA]</scope>
    <source>
        <strain evidence="11 12">L21-RPul-D2</strain>
    </source>
</reference>
<keyword evidence="4 7" id="KW-0540">Nuclease</keyword>